<sequence length="233" mass="25678">MASAKIATLAIRTIAKPISSIIKKQAQECVHIAFPAHPTFRKICISIAQTMYRSEVRLRANLLGENPKHIKPLSEAKAIQNGANSIAEGFLFAVAAGLILAESWRSSRSASKRRDKVDDHLDELTGKIAEVQLQLEDKSRKEEARWKEETLRNDELARVLSQILDLGLRGGWLEISNGQAAQRPPPLQIASSMRDHLREAEESGSPVRWDVPSPEENPSGLGSSPPPSPVDRT</sequence>
<evidence type="ECO:0000256" key="1">
    <source>
        <dbReference type="ARBA" id="ARBA00007584"/>
    </source>
</evidence>
<dbReference type="InterPro" id="IPR010754">
    <property type="entry name" value="OPA3-like"/>
</dbReference>
<dbReference type="PANTHER" id="PTHR12499">
    <property type="entry name" value="OPTIC ATROPHY 3 PROTEIN OPA3"/>
    <property type="match status" value="1"/>
</dbReference>
<dbReference type="GO" id="GO:0019216">
    <property type="term" value="P:regulation of lipid metabolic process"/>
    <property type="evidence" value="ECO:0007669"/>
    <property type="project" value="TreeGrafter"/>
</dbReference>
<evidence type="ECO:0000313" key="5">
    <source>
        <dbReference type="Proteomes" id="UP000076738"/>
    </source>
</evidence>
<reference evidence="4 5" key="1">
    <citation type="journal article" date="2016" name="Mol. Biol. Evol.">
        <title>Comparative Genomics of Early-Diverging Mushroom-Forming Fungi Provides Insights into the Origins of Lignocellulose Decay Capabilities.</title>
        <authorList>
            <person name="Nagy L.G."/>
            <person name="Riley R."/>
            <person name="Tritt A."/>
            <person name="Adam C."/>
            <person name="Daum C."/>
            <person name="Floudas D."/>
            <person name="Sun H."/>
            <person name="Yadav J.S."/>
            <person name="Pangilinan J."/>
            <person name="Larsson K.H."/>
            <person name="Matsuura K."/>
            <person name="Barry K."/>
            <person name="Labutti K."/>
            <person name="Kuo R."/>
            <person name="Ohm R.A."/>
            <person name="Bhattacharya S.S."/>
            <person name="Shirouzu T."/>
            <person name="Yoshinaga Y."/>
            <person name="Martin F.M."/>
            <person name="Grigoriev I.V."/>
            <person name="Hibbett D.S."/>
        </authorList>
    </citation>
    <scope>NUCLEOTIDE SEQUENCE [LARGE SCALE GENOMIC DNA]</scope>
    <source>
        <strain evidence="4 5">TUFC12733</strain>
    </source>
</reference>
<evidence type="ECO:0000313" key="4">
    <source>
        <dbReference type="EMBL" id="KZO92418.1"/>
    </source>
</evidence>
<evidence type="ECO:0000256" key="2">
    <source>
        <dbReference type="ARBA" id="ARBA00023054"/>
    </source>
</evidence>
<organism evidence="4 5">
    <name type="scientific">Calocera viscosa (strain TUFC12733)</name>
    <dbReference type="NCBI Taxonomy" id="1330018"/>
    <lineage>
        <taxon>Eukaryota</taxon>
        <taxon>Fungi</taxon>
        <taxon>Dikarya</taxon>
        <taxon>Basidiomycota</taxon>
        <taxon>Agaricomycotina</taxon>
        <taxon>Dacrymycetes</taxon>
        <taxon>Dacrymycetales</taxon>
        <taxon>Dacrymycetaceae</taxon>
        <taxon>Calocera</taxon>
    </lineage>
</organism>
<protein>
    <submittedName>
        <fullName evidence="4">OPA3-domain-containing protein</fullName>
    </submittedName>
</protein>
<name>A0A167I9A6_CALVF</name>
<dbReference type="EMBL" id="KV417311">
    <property type="protein sequence ID" value="KZO92418.1"/>
    <property type="molecule type" value="Genomic_DNA"/>
</dbReference>
<gene>
    <name evidence="4" type="ORF">CALVIDRAFT_585923</name>
</gene>
<dbReference type="Pfam" id="PF07047">
    <property type="entry name" value="OPA3"/>
    <property type="match status" value="1"/>
</dbReference>
<dbReference type="OrthoDB" id="2129069at2759"/>
<dbReference type="PANTHER" id="PTHR12499:SF0">
    <property type="entry name" value="OPTIC ATROPHY 3 PROTEIN"/>
    <property type="match status" value="1"/>
</dbReference>
<feature type="compositionally biased region" description="Low complexity" evidence="3">
    <location>
        <begin position="212"/>
        <end position="223"/>
    </location>
</feature>
<comment type="similarity">
    <text evidence="1">Belongs to the OPA3 family.</text>
</comment>
<evidence type="ECO:0000256" key="3">
    <source>
        <dbReference type="SAM" id="MobiDB-lite"/>
    </source>
</evidence>
<dbReference type="Proteomes" id="UP000076738">
    <property type="component" value="Unassembled WGS sequence"/>
</dbReference>
<feature type="compositionally biased region" description="Pro residues" evidence="3">
    <location>
        <begin position="224"/>
        <end position="233"/>
    </location>
</feature>
<feature type="region of interest" description="Disordered" evidence="3">
    <location>
        <begin position="191"/>
        <end position="233"/>
    </location>
</feature>
<dbReference type="GO" id="GO:0005739">
    <property type="term" value="C:mitochondrion"/>
    <property type="evidence" value="ECO:0007669"/>
    <property type="project" value="TreeGrafter"/>
</dbReference>
<accession>A0A167I9A6</accession>
<keyword evidence="2" id="KW-0175">Coiled coil</keyword>
<proteinExistence type="inferred from homology"/>
<dbReference type="AlphaFoldDB" id="A0A167I9A6"/>
<keyword evidence="5" id="KW-1185">Reference proteome</keyword>